<proteinExistence type="predicted"/>
<comment type="caution">
    <text evidence="1">The sequence shown here is derived from an EMBL/GenBank/DDBJ whole genome shotgun (WGS) entry which is preliminary data.</text>
</comment>
<evidence type="ECO:0000313" key="1">
    <source>
        <dbReference type="EMBL" id="MDQ0203122.1"/>
    </source>
</evidence>
<reference evidence="1 2" key="1">
    <citation type="submission" date="2023-07" db="EMBL/GenBank/DDBJ databases">
        <title>Genomic Encyclopedia of Type Strains, Phase IV (KMG-IV): sequencing the most valuable type-strain genomes for metagenomic binning, comparative biology and taxonomic classification.</title>
        <authorList>
            <person name="Goeker M."/>
        </authorList>
    </citation>
    <scope>NUCLEOTIDE SEQUENCE [LARGE SCALE GENOMIC DNA]</scope>
    <source>
        <strain evidence="1 2">DSM 16980</strain>
    </source>
</reference>
<name>A0ABT9Y5M4_9FIRM</name>
<keyword evidence="2" id="KW-1185">Reference proteome</keyword>
<evidence type="ECO:0000313" key="2">
    <source>
        <dbReference type="Proteomes" id="UP001239167"/>
    </source>
</evidence>
<gene>
    <name evidence="1" type="ORF">J2S01_000829</name>
</gene>
<organism evidence="1 2">
    <name type="scientific">Pectinatus haikarae</name>
    <dbReference type="NCBI Taxonomy" id="349096"/>
    <lineage>
        <taxon>Bacteria</taxon>
        <taxon>Bacillati</taxon>
        <taxon>Bacillota</taxon>
        <taxon>Negativicutes</taxon>
        <taxon>Selenomonadales</taxon>
        <taxon>Selenomonadaceae</taxon>
        <taxon>Pectinatus</taxon>
    </lineage>
</organism>
<accession>A0ABT9Y5M4</accession>
<dbReference type="EMBL" id="JAUSUE010000004">
    <property type="protein sequence ID" value="MDQ0203122.1"/>
    <property type="molecule type" value="Genomic_DNA"/>
</dbReference>
<sequence length="221" mass="26153">MKTYCFKLYKAKRNQKLHRQINAAGLIYNHCIVLHKRYYRLFGKFLNLYRLQKHLPKLKKLAKYGYLKEIGSQAVQDITQRIDRAYKLFFHNLKHKIHAAPPSFRKVSKYKSYTLKQAGWKLSEENTIEIAKEKYRYCKSRDIDGQIKTITVKRDALGDIYLYLACETTENKVLVRTGKSVGFDFGLKKFLNSSDEKDIISPLFFREKRKVQIIGQGQDWN</sequence>
<protein>
    <submittedName>
        <fullName evidence="1">Transposase</fullName>
    </submittedName>
</protein>
<dbReference type="Proteomes" id="UP001239167">
    <property type="component" value="Unassembled WGS sequence"/>
</dbReference>
<dbReference type="RefSeq" id="WP_307223102.1">
    <property type="nucleotide sequence ID" value="NZ_CP116940.1"/>
</dbReference>